<evidence type="ECO:0000313" key="2">
    <source>
        <dbReference type="Proteomes" id="UP000238730"/>
    </source>
</evidence>
<dbReference type="PANTHER" id="PTHR46523:SF1">
    <property type="entry name" value="DCTP PYROPHOSPHATASE 1"/>
    <property type="match status" value="1"/>
</dbReference>
<gene>
    <name evidence="1" type="ORF">BTO08_18250</name>
</gene>
<sequence>MLSNPSTKSELHQLQKQLRQFAIQRNWDQFHTPKNLVMALSGEVGELTEIFQWLTPEQSQHLSVEKKRQLEEEIADVMMYLVRLADKCDVDILEACQKKIIKNADKYPIEKCYGSAKKYNEL</sequence>
<comment type="caution">
    <text evidence="1">The sequence shown here is derived from an EMBL/GenBank/DDBJ whole genome shotgun (WGS) entry which is preliminary data.</text>
</comment>
<dbReference type="InterPro" id="IPR052555">
    <property type="entry name" value="dCTP_Pyrophosphatase"/>
</dbReference>
<dbReference type="AlphaFoldDB" id="A0A2S7VJ70"/>
<name>A0A2S7VJ70_PHOAN</name>
<dbReference type="CDD" id="cd11537">
    <property type="entry name" value="NTP-PPase_RS21-C6_like"/>
    <property type="match status" value="1"/>
</dbReference>
<organism evidence="1 2">
    <name type="scientific">Photobacterium angustum</name>
    <dbReference type="NCBI Taxonomy" id="661"/>
    <lineage>
        <taxon>Bacteria</taxon>
        <taxon>Pseudomonadati</taxon>
        <taxon>Pseudomonadota</taxon>
        <taxon>Gammaproteobacteria</taxon>
        <taxon>Vibrionales</taxon>
        <taxon>Vibrionaceae</taxon>
        <taxon>Photobacterium</taxon>
    </lineage>
</organism>
<dbReference type="GO" id="GO:0005829">
    <property type="term" value="C:cytosol"/>
    <property type="evidence" value="ECO:0007669"/>
    <property type="project" value="TreeGrafter"/>
</dbReference>
<evidence type="ECO:0000313" key="1">
    <source>
        <dbReference type="EMBL" id="PQJ62187.1"/>
    </source>
</evidence>
<dbReference type="GO" id="GO:0047840">
    <property type="term" value="F:dCTP diphosphatase activity"/>
    <property type="evidence" value="ECO:0007669"/>
    <property type="project" value="TreeGrafter"/>
</dbReference>
<dbReference type="Proteomes" id="UP000238730">
    <property type="component" value="Unassembled WGS sequence"/>
</dbReference>
<dbReference type="EMBL" id="MSCJ01000003">
    <property type="protein sequence ID" value="PQJ62187.1"/>
    <property type="molecule type" value="Genomic_DNA"/>
</dbReference>
<reference evidence="1 2" key="1">
    <citation type="submission" date="2016-12" db="EMBL/GenBank/DDBJ databases">
        <title>Diversity of luminous bacteria.</title>
        <authorList>
            <person name="Yoshizawa S."/>
            <person name="Kogure K."/>
        </authorList>
    </citation>
    <scope>NUCLEOTIDE SEQUENCE [LARGE SCALE GENOMIC DNA]</scope>
    <source>
        <strain evidence="1 2">LC1-200</strain>
    </source>
</reference>
<accession>A0A2S7VJ70</accession>
<dbReference type="GO" id="GO:0006253">
    <property type="term" value="P:dCTP catabolic process"/>
    <property type="evidence" value="ECO:0007669"/>
    <property type="project" value="TreeGrafter"/>
</dbReference>
<dbReference type="OrthoDB" id="9791898at2"/>
<dbReference type="PANTHER" id="PTHR46523">
    <property type="entry name" value="DCTP PYROPHOSPHATASE 1"/>
    <property type="match status" value="1"/>
</dbReference>
<dbReference type="PIRSF" id="PIRSF029826">
    <property type="entry name" value="UCP029826_pph"/>
    <property type="match status" value="1"/>
</dbReference>
<protein>
    <submittedName>
        <fullName evidence="1">Nucleotide pyrophosphohydrolase</fullName>
    </submittedName>
</protein>
<keyword evidence="1" id="KW-0378">Hydrolase</keyword>
<dbReference type="RefSeq" id="WP_105062006.1">
    <property type="nucleotide sequence ID" value="NZ_MSCJ01000003.1"/>
</dbReference>
<dbReference type="SUPFAM" id="SSF101386">
    <property type="entry name" value="all-alpha NTP pyrophosphatases"/>
    <property type="match status" value="1"/>
</dbReference>
<proteinExistence type="predicted"/>
<dbReference type="Pfam" id="PF12643">
    <property type="entry name" value="MazG-like"/>
    <property type="match status" value="1"/>
</dbReference>
<dbReference type="GO" id="GO:0042262">
    <property type="term" value="P:DNA protection"/>
    <property type="evidence" value="ECO:0007669"/>
    <property type="project" value="TreeGrafter"/>
</dbReference>
<dbReference type="InterPro" id="IPR025984">
    <property type="entry name" value="DCTPP"/>
</dbReference>
<dbReference type="Gene3D" id="1.10.287.1080">
    <property type="entry name" value="MazG-like"/>
    <property type="match status" value="1"/>
</dbReference>